<dbReference type="Proteomes" id="UP000075221">
    <property type="component" value="Chromosome"/>
</dbReference>
<evidence type="ECO:0000313" key="8">
    <source>
        <dbReference type="EMBL" id="AMS06342.1"/>
    </source>
</evidence>
<feature type="transmembrane region" description="Helical" evidence="7">
    <location>
        <begin position="440"/>
        <end position="462"/>
    </location>
</feature>
<evidence type="ECO:0000313" key="9">
    <source>
        <dbReference type="EMBL" id="AOZ47795.1"/>
    </source>
</evidence>
<feature type="transmembrane region" description="Helical" evidence="7">
    <location>
        <begin position="113"/>
        <end position="130"/>
    </location>
</feature>
<keyword evidence="11" id="KW-1185">Reference proteome</keyword>
<feature type="transmembrane region" description="Helical" evidence="7">
    <location>
        <begin position="83"/>
        <end position="107"/>
    </location>
</feature>
<keyword evidence="4 7" id="KW-0812">Transmembrane</keyword>
<comment type="similarity">
    <text evidence="2">Belongs to the polysaccharide synthase family.</text>
</comment>
<dbReference type="GO" id="GO:0005886">
    <property type="term" value="C:plasma membrane"/>
    <property type="evidence" value="ECO:0007669"/>
    <property type="project" value="UniProtKB-SubCell"/>
</dbReference>
<keyword evidence="3" id="KW-1003">Cell membrane</keyword>
<dbReference type="PANTHER" id="PTHR30250">
    <property type="entry name" value="PST FAMILY PREDICTED COLANIC ACID TRANSPORTER"/>
    <property type="match status" value="1"/>
</dbReference>
<evidence type="ECO:0000256" key="4">
    <source>
        <dbReference type="ARBA" id="ARBA00022692"/>
    </source>
</evidence>
<dbReference type="CDD" id="cd13127">
    <property type="entry name" value="MATE_tuaB_like"/>
    <property type="match status" value="1"/>
</dbReference>
<dbReference type="InterPro" id="IPR050833">
    <property type="entry name" value="Poly_Biosynth_Transport"/>
</dbReference>
<dbReference type="EMBL" id="CP014352">
    <property type="protein sequence ID" value="AMS06342.1"/>
    <property type="molecule type" value="Genomic_DNA"/>
</dbReference>
<name>A0AAC9AP09_9ACTN</name>
<dbReference type="Pfam" id="PF13440">
    <property type="entry name" value="Polysacc_synt_3"/>
    <property type="match status" value="1"/>
</dbReference>
<evidence type="ECO:0000256" key="1">
    <source>
        <dbReference type="ARBA" id="ARBA00004651"/>
    </source>
</evidence>
<feature type="transmembrane region" description="Helical" evidence="7">
    <location>
        <begin position="151"/>
        <end position="172"/>
    </location>
</feature>
<dbReference type="EMBL" id="CP015970">
    <property type="protein sequence ID" value="AOZ47795.1"/>
    <property type="molecule type" value="Genomic_DNA"/>
</dbReference>
<organism evidence="8 10">
    <name type="scientific">Acidipropionibacterium acidipropionici</name>
    <dbReference type="NCBI Taxonomy" id="1748"/>
    <lineage>
        <taxon>Bacteria</taxon>
        <taxon>Bacillati</taxon>
        <taxon>Actinomycetota</taxon>
        <taxon>Actinomycetes</taxon>
        <taxon>Propionibacteriales</taxon>
        <taxon>Propionibacteriaceae</taxon>
        <taxon>Acidipropionibacterium</taxon>
    </lineage>
</organism>
<feature type="transmembrane region" description="Helical" evidence="7">
    <location>
        <begin position="45"/>
        <end position="62"/>
    </location>
</feature>
<evidence type="ECO:0000313" key="11">
    <source>
        <dbReference type="Proteomes" id="UP000178666"/>
    </source>
</evidence>
<evidence type="ECO:0000313" key="10">
    <source>
        <dbReference type="Proteomes" id="UP000075221"/>
    </source>
</evidence>
<evidence type="ECO:0000256" key="2">
    <source>
        <dbReference type="ARBA" id="ARBA00007430"/>
    </source>
</evidence>
<evidence type="ECO:0000256" key="7">
    <source>
        <dbReference type="SAM" id="Phobius"/>
    </source>
</evidence>
<keyword evidence="6 7" id="KW-0472">Membrane</keyword>
<evidence type="ECO:0000256" key="5">
    <source>
        <dbReference type="ARBA" id="ARBA00022989"/>
    </source>
</evidence>
<feature type="transmembrane region" description="Helical" evidence="7">
    <location>
        <begin position="320"/>
        <end position="347"/>
    </location>
</feature>
<dbReference type="Proteomes" id="UP000178666">
    <property type="component" value="Chromosome"/>
</dbReference>
<keyword evidence="5 7" id="KW-1133">Transmembrane helix</keyword>
<reference evidence="8 10" key="2">
    <citation type="submission" date="2016-02" db="EMBL/GenBank/DDBJ databases">
        <title>Complete Genome Sequence of Propionibacterium acidipropionici ATCC 55737.</title>
        <authorList>
            <person name="Luna Flores C.H."/>
            <person name="Nielsen L.K."/>
            <person name="Marcellin E."/>
        </authorList>
    </citation>
    <scope>NUCLEOTIDE SEQUENCE [LARGE SCALE GENOMIC DNA]</scope>
    <source>
        <strain evidence="8 10">ATCC 55737</strain>
    </source>
</reference>
<evidence type="ECO:0000256" key="6">
    <source>
        <dbReference type="ARBA" id="ARBA00023136"/>
    </source>
</evidence>
<evidence type="ECO:0000256" key="3">
    <source>
        <dbReference type="ARBA" id="ARBA00022475"/>
    </source>
</evidence>
<dbReference type="PANTHER" id="PTHR30250:SF10">
    <property type="entry name" value="LIPOPOLYSACCHARIDE BIOSYNTHESIS PROTEIN WZXC"/>
    <property type="match status" value="1"/>
</dbReference>
<dbReference type="AlphaFoldDB" id="A0AAC9AP09"/>
<protein>
    <submittedName>
        <fullName evidence="9">Lipopolysaccharide biosynthesis protein</fullName>
    </submittedName>
    <submittedName>
        <fullName evidence="8">Teichoic acid transporter</fullName>
    </submittedName>
</protein>
<proteinExistence type="inferred from homology"/>
<feature type="transmembrane region" description="Helical" evidence="7">
    <location>
        <begin position="413"/>
        <end position="434"/>
    </location>
</feature>
<comment type="subcellular location">
    <subcellularLocation>
        <location evidence="1">Cell membrane</location>
        <topology evidence="1">Multi-pass membrane protein</topology>
    </subcellularLocation>
</comment>
<feature type="transmembrane region" description="Helical" evidence="7">
    <location>
        <begin position="178"/>
        <end position="195"/>
    </location>
</feature>
<dbReference type="RefSeq" id="WP_062820212.1">
    <property type="nucleotide sequence ID" value="NZ_CP014352.1"/>
</dbReference>
<reference evidence="9 11" key="1">
    <citation type="journal article" date="2016" name="Plant Dis.">
        <title>Improved production of propionic acid using genome shuffling.</title>
        <authorList>
            <person name="Luna-Flores C.H."/>
            <person name="Palfreyman R.W."/>
            <person name="Kromer J.O."/>
            <person name="Nielsen L.K."/>
            <person name="Marcellin E."/>
        </authorList>
    </citation>
    <scope>NUCLEOTIDE SEQUENCE [LARGE SCALE GENOMIC DNA]</scope>
    <source>
        <strain evidence="9 11">F3E8</strain>
    </source>
</reference>
<accession>A0AAC9AP09</accession>
<gene>
    <name evidence="9" type="ORF">A8L58_15180</name>
    <name evidence="8" type="ORF">AXH35_13725</name>
</gene>
<sequence length="486" mass="52103">MSSSLAHSAARGALFTMGAQGGKMVLQLMSVVTLSRLLSPHDYGLLAIVLVIIGVGEIFRDFGLTSASVQAPELSDGQRDNLFWINTGLGMVLAAAIFFTAGPVAAFMHEEELVPIIRVLSTTFLFNGLATQYRAQLMRALRFRATSVIDIAAATLALGSALVAAVLGAGYWSLVIQQLVNSLTLLLGAVVAGPWRPRRYSRNHPVSPLVRLGGNLVASNLASYIGNQIDTIIVGRRFGTTSLGLYNRSYQLIMTTFSQIRSPLSNVAIPVMSRVQKEQVRFNSYVAMGQVALGYGLGIPIALVAGLADPVVRIMLGAQWIAAIPFMRLFCGATLMSTLAFVGYWVYVSRGLGNQLFRYSMVSLGIRAVCIIAGSFFGTLGVAAGVFAAPLLSWSLSIYWLSRVTPVPVRSLWLGGFRILGLTGSVTAVSWLTASAIHAGAWLTLLAGIGAGAVAVAAFLILPVYRRDARELVSFIRLMLRRDRTV</sequence>
<feature type="transmembrane region" description="Helical" evidence="7">
    <location>
        <begin position="282"/>
        <end position="308"/>
    </location>
</feature>